<gene>
    <name evidence="1" type="ORF">HIV01_000440</name>
</gene>
<dbReference type="EMBL" id="CP071517">
    <property type="protein sequence ID" value="QSX75083.1"/>
    <property type="molecule type" value="Genomic_DNA"/>
</dbReference>
<proteinExistence type="predicted"/>
<dbReference type="Gene3D" id="1.10.760.10">
    <property type="entry name" value="Cytochrome c-like domain"/>
    <property type="match status" value="1"/>
</dbReference>
<sequence length="180" mass="19359">MIRSALAVTALLSLAACQQGEHARHASTDHKAPAQKDLLARGEYLARTAGCNDCHTPGYAESQGAVDKAQWLVGSPVGFRGPWGTTYPTNLRLKLSTMTETQWLDYSAKLRTRPLMPDFALRDMTLEDRRAIYQFVRSLGPAGQPAPAFIPPGQNPQPPYFDLVLPAAPPVAASATASGS</sequence>
<dbReference type="PROSITE" id="PS51257">
    <property type="entry name" value="PROKAR_LIPOPROTEIN"/>
    <property type="match status" value="1"/>
</dbReference>
<dbReference type="Proteomes" id="UP000663400">
    <property type="component" value="Chromosome"/>
</dbReference>
<organism evidence="1 2">
    <name type="scientific">Lysobacter arenosi</name>
    <dbReference type="NCBI Taxonomy" id="2795387"/>
    <lineage>
        <taxon>Bacteria</taxon>
        <taxon>Pseudomonadati</taxon>
        <taxon>Pseudomonadota</taxon>
        <taxon>Gammaproteobacteria</taxon>
        <taxon>Lysobacterales</taxon>
        <taxon>Lysobacteraceae</taxon>
        <taxon>Lysobacter</taxon>
    </lineage>
</organism>
<name>A0ABX7RAB4_9GAMM</name>
<protein>
    <submittedName>
        <fullName evidence="1">Cytochrome C</fullName>
    </submittedName>
</protein>
<keyword evidence="2" id="KW-1185">Reference proteome</keyword>
<reference evidence="1 2" key="1">
    <citation type="submission" date="2021-02" db="EMBL/GenBank/DDBJ databases">
        <title>Lysobacter arenosi sp. nov., isolated from soil of gangwondo yeongwol, south Korea.</title>
        <authorList>
            <person name="Kim K.R."/>
            <person name="Kim K.H."/>
            <person name="Jeon C.O."/>
        </authorList>
    </citation>
    <scope>NUCLEOTIDE SEQUENCE [LARGE SCALE GENOMIC DNA]</scope>
    <source>
        <strain evidence="1 2">R7</strain>
    </source>
</reference>
<dbReference type="RefSeq" id="WP_200604332.1">
    <property type="nucleotide sequence ID" value="NZ_CP071517.1"/>
</dbReference>
<accession>A0ABX7RAB4</accession>
<dbReference type="SUPFAM" id="SSF46626">
    <property type="entry name" value="Cytochrome c"/>
    <property type="match status" value="1"/>
</dbReference>
<dbReference type="InterPro" id="IPR036909">
    <property type="entry name" value="Cyt_c-like_dom_sf"/>
</dbReference>
<evidence type="ECO:0000313" key="2">
    <source>
        <dbReference type="Proteomes" id="UP000663400"/>
    </source>
</evidence>
<evidence type="ECO:0000313" key="1">
    <source>
        <dbReference type="EMBL" id="QSX75083.1"/>
    </source>
</evidence>